<keyword evidence="2" id="KW-0812">Transmembrane</keyword>
<keyword evidence="4" id="KW-1185">Reference proteome</keyword>
<evidence type="ECO:0000256" key="1">
    <source>
        <dbReference type="SAM" id="MobiDB-lite"/>
    </source>
</evidence>
<keyword evidence="2" id="KW-1133">Transmembrane helix</keyword>
<keyword evidence="2" id="KW-0472">Membrane</keyword>
<dbReference type="SUPFAM" id="SSF89372">
    <property type="entry name" value="Fucose-specific lectin"/>
    <property type="match status" value="1"/>
</dbReference>
<dbReference type="Gene3D" id="2.120.10.70">
    <property type="entry name" value="Fucose-specific lectin"/>
    <property type="match status" value="1"/>
</dbReference>
<gene>
    <name evidence="3" type="ORF">PAC_04562</name>
</gene>
<accession>A0A1L7WPI0</accession>
<evidence type="ECO:0000313" key="3">
    <source>
        <dbReference type="EMBL" id="CZR54678.1"/>
    </source>
</evidence>
<protein>
    <recommendedName>
        <fullName evidence="5">Fucose-specific lectin</fullName>
    </recommendedName>
</protein>
<organism evidence="3 4">
    <name type="scientific">Phialocephala subalpina</name>
    <dbReference type="NCBI Taxonomy" id="576137"/>
    <lineage>
        <taxon>Eukaryota</taxon>
        <taxon>Fungi</taxon>
        <taxon>Dikarya</taxon>
        <taxon>Ascomycota</taxon>
        <taxon>Pezizomycotina</taxon>
        <taxon>Leotiomycetes</taxon>
        <taxon>Helotiales</taxon>
        <taxon>Mollisiaceae</taxon>
        <taxon>Phialocephala</taxon>
        <taxon>Phialocephala fortinii species complex</taxon>
    </lineage>
</organism>
<feature type="transmembrane region" description="Helical" evidence="2">
    <location>
        <begin position="60"/>
        <end position="81"/>
    </location>
</feature>
<reference evidence="3 4" key="1">
    <citation type="submission" date="2016-03" db="EMBL/GenBank/DDBJ databases">
        <authorList>
            <person name="Ploux O."/>
        </authorList>
    </citation>
    <scope>NUCLEOTIDE SEQUENCE [LARGE SCALE GENOMIC DNA]</scope>
    <source>
        <strain evidence="3 4">UAMH 11012</strain>
    </source>
</reference>
<feature type="region of interest" description="Disordered" evidence="1">
    <location>
        <begin position="1"/>
        <end position="22"/>
    </location>
</feature>
<sequence>MAANNRALLHDEPPPYLEAPGRAHPTKRFSFAESLPEYTAKPKVAIVAPPKQSFFKRTPVWICGGILIVVAVLAGTLGGLFGHKHSKSSPTISYGNGTNFGPRPDFLALAAAECDPITFVIYQKNDMENTTLYLRAETKSGTWNGTSSSVLNETVLHLNPPNSPAVNTNITAVCWRDTDNTVDLRIYYISAALSGSLNRIMEAYVSLEYPSQTLSPIQAVSNPEVTRVRYVTGVPSIAAVLLAPYAIRLYYLDTFEVGEDMAMVFEVNRTETTGWSDPLHIIPAYTYSSHAPLTASAVNGTSGSSEIHLLYMNPDHTLEWAKWNETGWNARPVLSSNNRAVSIILGMSSIIESTNPTVLRLFYLQRVPHVYDMSISPVWNGTSENGVYTDNGVINAPSYNAFPIVTTNPALIAAISSGSNSTSDMAQVFFVRGSYRWMQSGPNTAILNATVPVNGTRWSVSTLGQDPNSPPDSTMQMPN</sequence>
<dbReference type="AlphaFoldDB" id="A0A1L7WPI0"/>
<evidence type="ECO:0000313" key="4">
    <source>
        <dbReference type="Proteomes" id="UP000184330"/>
    </source>
</evidence>
<dbReference type="Proteomes" id="UP000184330">
    <property type="component" value="Unassembled WGS sequence"/>
</dbReference>
<dbReference type="OrthoDB" id="3552441at2759"/>
<proteinExistence type="predicted"/>
<evidence type="ECO:0000256" key="2">
    <source>
        <dbReference type="SAM" id="Phobius"/>
    </source>
</evidence>
<evidence type="ECO:0008006" key="5">
    <source>
        <dbReference type="Google" id="ProtNLM"/>
    </source>
</evidence>
<dbReference type="EMBL" id="FJOG01000005">
    <property type="protein sequence ID" value="CZR54678.1"/>
    <property type="molecule type" value="Genomic_DNA"/>
</dbReference>
<name>A0A1L7WPI0_9HELO</name>